<dbReference type="PANTHER" id="PTHR13367">
    <property type="entry name" value="UBIQUITIN THIOESTERASE"/>
    <property type="match status" value="1"/>
</dbReference>
<dbReference type="GO" id="GO:0006508">
    <property type="term" value="P:proteolysis"/>
    <property type="evidence" value="ECO:0007669"/>
    <property type="project" value="UniProtKB-KW"/>
</dbReference>
<dbReference type="PANTHER" id="PTHR13367:SF34">
    <property type="match status" value="1"/>
</dbReference>
<dbReference type="InterPro" id="IPR046541">
    <property type="entry name" value="DUF6606"/>
</dbReference>
<protein>
    <recommendedName>
        <fullName evidence="2">ubiquitinyl hydrolase 1</fullName>
        <ecNumber evidence="2">3.4.19.12</ecNumber>
    </recommendedName>
</protein>
<dbReference type="Pfam" id="PF12340">
    <property type="entry name" value="DUF3638"/>
    <property type="match status" value="1"/>
</dbReference>
<evidence type="ECO:0000256" key="2">
    <source>
        <dbReference type="ARBA" id="ARBA00012759"/>
    </source>
</evidence>
<evidence type="ECO:0000256" key="7">
    <source>
        <dbReference type="SAM" id="MobiDB-lite"/>
    </source>
</evidence>
<accession>A0AAD6MQ37</accession>
<keyword evidence="4" id="KW-0833">Ubl conjugation pathway</keyword>
<dbReference type="GO" id="GO:0004843">
    <property type="term" value="F:cysteine-type deubiquitinase activity"/>
    <property type="evidence" value="ECO:0007669"/>
    <property type="project" value="UniProtKB-EC"/>
</dbReference>
<keyword evidence="3" id="KW-0645">Protease</keyword>
<feature type="domain" description="DUF3638" evidence="8">
    <location>
        <begin position="2164"/>
        <end position="2384"/>
    </location>
</feature>
<comment type="catalytic activity">
    <reaction evidence="1">
        <text>Thiol-dependent hydrolysis of ester, thioester, amide, peptide and isopeptide bonds formed by the C-terminal Gly of ubiquitin (a 76-residue protein attached to proteins as an intracellular targeting signal).</text>
        <dbReference type="EC" id="3.4.19.12"/>
    </reaction>
</comment>
<evidence type="ECO:0000313" key="12">
    <source>
        <dbReference type="Proteomes" id="UP001215712"/>
    </source>
</evidence>
<evidence type="ECO:0000313" key="11">
    <source>
        <dbReference type="EMBL" id="KAJ5703356.1"/>
    </source>
</evidence>
<evidence type="ECO:0000259" key="10">
    <source>
        <dbReference type="Pfam" id="PF20255"/>
    </source>
</evidence>
<sequence>MAELRGKRVEIGKRFGQHSSSTSFNLLYFFSPHPSSLSFLFLLNPSKLLQLLVKLFIFSRSPTQLLNTQPPYSERPHRYGSFHTSELLNCSTLTSRNPKKQKPSFPSKPSTMSSPASTTDLAIRTRPEESHDFFQYIFHHVFLPPKLPEGNDYNPLLETLLLKELVIALRSFADNVDLHDHTISDVFQTLILTINRLIGICGPRGELSETKLTKAMATLQAEGGVLPIFVREQNAGILMTRKDDKINIECFELSARNQAVIETVGRLVRTFPGPGIAVEEVHFGNPKFLDAIGQTIACMSHQAVAGTKAKAKKAGQMHAEDRDTTDPVMVTGFLMSILRPLSTNMEETQIEKRIREDVLWDNSRLPWRRSAMWLFVRVTIQLIIARSLDEKSALKVYKEFMAFFMSGLAKAAANTVSMEELFLMNAKLTRRLLKMDPPLNPDCFSVLQANLKFTSKEAKNKWLETMEGDCHSLHLSRLAAFDFQEDTLCAIPALDTYLQEMSARVQDLGSQPSVLPHLSIKNYQRNNLPDLSNISGYGYEVYDLAAAEDWVARYLDQWITANQHRVSACGDLGRLIRQYHKAAKHRYSGNPEATSIMFLTLLELWIACDKTAIRLHSMLAEYDPCIPAEVFQSLLLPFRSQMDRLTKAEDYLSHRQSQVRYVGQSLFWDFGTSSSFSVRYFNSSLQHQQLLARIEARAEADRNEKLTELRVKQERYRALMQLFSQGKCEYKEVSVRYRRRILTETRHKENCRRHAHKYEADNLSIAVHEWPLPLDPEKAKSVVFELNPPVTFSEWRDITAFILLDCLSFVYPAQHFPRKEYPLCKYSGLHEYCASGVLSHRISLLSEAKPHQKTHRGNKDMADVGPDDVCVNNGLNFFYFDSAQGYFITEFQRGNQVEESCTYQLPSASKALQQFLSRPAKDPDGPLPNTVISTQYLAPRNMSLEEYRSLATLPLGLKIQWQNILLELCSGSLDMKKMETAIVILQIINQVGPLDEETDNQRQAHSILEDDDFTSQLLSRINQVKESIKKNWEMMTGLGNLVLITQRVFLLSPFQLIKERCLETLQSLREIAFHWVRTVKEKANDTVDPDDKSRLIGKAVYIALVCSETFNLQDTALVFSSATNISLFFQCSMIICNGQNCLPAESGSLSRLLRHRWQVQCYHNHRFLANRIVNESHDGIDLAVVQAWVAYEAGERWSALGGINNPNWLLTRQKNSDISVHYDLLTGELRVDGLPVARLPADYELHETYNVLFGKSQLEVMPSNLAGMQFSSRSKYRGHTVHLSKLQIPDSTDALMHVTAVKDGRTWQFVSPMVFKSILPDTFIKDFVQWYSVENDYVEFRPIGDPWSASENGWRLCQCDMGWQLKKEGRKLLSMGSPTSCFLSEIFKPIEKLTSLHCIVHDPSSTIHIMLPRLRLEFILEENSTSIVSRQYPGMVIDKNQSLDSLIGLSSKLLLERPDSGERLVLIPEGDLWFNQSVAHVNVEVLWKDEAQLQAYAIDTQMGYLADNGSLRSKLFLSHLHALTSSCLPDPLTGKTGTEQALSILRSASLRSFTYLSERESKILGKIASLTPVRRYYPADLRVMQQVTWNSDLLVMSQHPDFLTAVEAIFAQNKRTQFLYPDVEHCETSVPQTKEVLSKRDKIRTSCFRVSGFGAEYHTSAHDRFYSGLTTGLNLDAASRSLTISEMICKDIPRTQSITVEGMINSLWELLSIPPQIQGPTGKIEVKRLKYDSEWMFNQKEFLATHWLPMHDLAALEEHDLNLFKIMIWLATMAFSGEIEMGLLELMAFLFQSPDIPFNFPQDRSSFQLGQGVSLHTTVLDEHISDAQRSSPPNPGLVQAQNETRSEFNRRVENAIDRNRDIVHQRAMAHFSAQWPARSLDPLDTNARPCVTHYLNTSKLMEDISQSFNDWIDNQELMRYLTEIATCYCNQRQQAIHLDPLGQPQRPNNSQSKRAFITFDDCLQLHSWSYTNNWKVPQLSRHFEVTSKPTKPSTKISTLIDSLRSRASSEYDKWYVEQLEQSVVSLETVIKNRNLDYGLDELHDLTLEHLRACQTHLSHTHSEIMHGLCPFTEVIDSHNFMEYGEYFSTAVNSLAFDTGQYPRLSPSLLLEQLSRHRWRHLEAESKEKFAQYGCAIAAVQRAERLVKLAKSPDELIKEIENLGHTNWDVLEFPETLIVEVENRLLVRESQEEIARVMRESAPGGNYVLQLNMGEGKSTVIVPIVAASQADGFHLVCVIVAKPQSRQMRDILISKLGGLLGRRIYYMPISRSLNLNNSQATTLLRMCHECMLQCGVLLIQPEHILSLRLMCLESFIAGKLDVANSVLQILKFLKAYSCDIVDESDENFNVKFELIYTMGAQSNLEFGPHRWQIIQELLGLVRDYSRLVSSECPDSIEICETQNKGFPRVRLLDDDARDSLFDHIGRHISERGMGHLPISRQAQPMRNALLAYIMEKNPSFEDIAMVQRDNGFWGEGTRSALLLMRGLLAEGVLGFCLQQKRWRVNFGPASNRNPATKLCVPYRAKDSPSLRSEFSHPDVVILLTCLHYYYAGLENEDLFIAFQALTKTDQADVEYQAWVNDAPMLPPAYHQLVGWDVGEIKTHPTVGFSGTNDSRKVLPLDVSQLDLPEQTHTNALVIQNILGKENSVSYTTRSVDPGKSDTEGLIDQILNLRPSVRVILDVGAQFLELNNEGVAKYLLSQLSVRDEARRSTRRSSQTATETSVQAVVFVNDNDEISVVDHSGLVEPLQISPFARQMEVCFIFLDEVHTRGIDLKLPMNYRAAVTLGPKITKDKLVQALRGPSTRSKIDVLEVLQWAVVETWTDMRHNISLWAVQGSRYERQRPLWNKIFTGESSSITPEQVEEFLEEEYETIEDRYSPCRDNVPASEAEGESNARLDLIDQRCEEFGNTDHDAATFQEEQERELAPEIECEREVERPPAIPADQHQIHPDLLRLLREGRLKEPSSAWQPAFKALSSTSAAIHLDLDEFPTDLLATVDFCRTVRPPSGSSSSLDCYQRPVRWILTFRMFSEEESARDGRLIIISPYEANKLMEEIRDSMHVTLELYGPRQNKAFAPLDELKLYTVPHRVKAQIPERLRIQLDLFSGHLYLANYQEYRELCEFLGVSSVATTPNLLVAADGFIVSGNVTNKSSFTQSPLRLLRILLSQIRKDSKDISKTDLGKIIEGRLLSPADFPEDTPESSS</sequence>
<dbReference type="InterPro" id="IPR022099">
    <property type="entry name" value="DUF3638"/>
</dbReference>
<keyword evidence="12" id="KW-1185">Reference proteome</keyword>
<keyword evidence="6" id="KW-0788">Thiol protease</keyword>
<dbReference type="InterPro" id="IPR022105">
    <property type="entry name" value="DUF3645"/>
</dbReference>
<gene>
    <name evidence="11" type="ORF">N7493_011745</name>
</gene>
<dbReference type="EC" id="3.4.19.12" evidence="2"/>
<comment type="caution">
    <text evidence="11">The sequence shown here is derived from an EMBL/GenBank/DDBJ whole genome shotgun (WGS) entry which is preliminary data.</text>
</comment>
<evidence type="ECO:0000256" key="6">
    <source>
        <dbReference type="ARBA" id="ARBA00022807"/>
    </source>
</evidence>
<dbReference type="EMBL" id="JAQJAN010000023">
    <property type="protein sequence ID" value="KAJ5703356.1"/>
    <property type="molecule type" value="Genomic_DNA"/>
</dbReference>
<dbReference type="Pfam" id="PF12359">
    <property type="entry name" value="DUF3645"/>
    <property type="match status" value="1"/>
</dbReference>
<reference evidence="11" key="2">
    <citation type="submission" date="2023-01" db="EMBL/GenBank/DDBJ databases">
        <authorList>
            <person name="Petersen C."/>
        </authorList>
    </citation>
    <scope>NUCLEOTIDE SEQUENCE</scope>
    <source>
        <strain evidence="11">IBT 17514</strain>
    </source>
</reference>
<evidence type="ECO:0000256" key="4">
    <source>
        <dbReference type="ARBA" id="ARBA00022786"/>
    </source>
</evidence>
<evidence type="ECO:0000256" key="1">
    <source>
        <dbReference type="ARBA" id="ARBA00000707"/>
    </source>
</evidence>
<evidence type="ECO:0000259" key="9">
    <source>
        <dbReference type="Pfam" id="PF12359"/>
    </source>
</evidence>
<feature type="region of interest" description="Disordered" evidence="7">
    <location>
        <begin position="1824"/>
        <end position="1844"/>
    </location>
</feature>
<evidence type="ECO:0000259" key="8">
    <source>
        <dbReference type="Pfam" id="PF12340"/>
    </source>
</evidence>
<dbReference type="InterPro" id="IPR051346">
    <property type="entry name" value="OTU_Deubiquitinase"/>
</dbReference>
<name>A0AAD6MQ37_9EURO</name>
<proteinExistence type="predicted"/>
<feature type="domain" description="DUF6606" evidence="10">
    <location>
        <begin position="137"/>
        <end position="408"/>
    </location>
</feature>
<dbReference type="Pfam" id="PF20255">
    <property type="entry name" value="DUF6606"/>
    <property type="match status" value="1"/>
</dbReference>
<dbReference type="Proteomes" id="UP001215712">
    <property type="component" value="Unassembled WGS sequence"/>
</dbReference>
<feature type="compositionally biased region" description="Polar residues" evidence="7">
    <location>
        <begin position="111"/>
        <end position="120"/>
    </location>
</feature>
<evidence type="ECO:0000256" key="3">
    <source>
        <dbReference type="ARBA" id="ARBA00022670"/>
    </source>
</evidence>
<feature type="domain" description="DUF3645" evidence="9">
    <location>
        <begin position="2511"/>
        <end position="2543"/>
    </location>
</feature>
<organism evidence="11 12">
    <name type="scientific">Penicillium malachiteum</name>
    <dbReference type="NCBI Taxonomy" id="1324776"/>
    <lineage>
        <taxon>Eukaryota</taxon>
        <taxon>Fungi</taxon>
        <taxon>Dikarya</taxon>
        <taxon>Ascomycota</taxon>
        <taxon>Pezizomycotina</taxon>
        <taxon>Eurotiomycetes</taxon>
        <taxon>Eurotiomycetidae</taxon>
        <taxon>Eurotiales</taxon>
        <taxon>Aspergillaceae</taxon>
        <taxon>Penicillium</taxon>
    </lineage>
</organism>
<evidence type="ECO:0000256" key="5">
    <source>
        <dbReference type="ARBA" id="ARBA00022801"/>
    </source>
</evidence>
<keyword evidence="5" id="KW-0378">Hydrolase</keyword>
<feature type="region of interest" description="Disordered" evidence="7">
    <location>
        <begin position="93"/>
        <end position="121"/>
    </location>
</feature>
<reference evidence="11" key="1">
    <citation type="journal article" date="2023" name="IMA Fungus">
        <title>Comparative genomic study of the Penicillium genus elucidates a diverse pangenome and 15 lateral gene transfer events.</title>
        <authorList>
            <person name="Petersen C."/>
            <person name="Sorensen T."/>
            <person name="Nielsen M.R."/>
            <person name="Sondergaard T.E."/>
            <person name="Sorensen J.L."/>
            <person name="Fitzpatrick D.A."/>
            <person name="Frisvad J.C."/>
            <person name="Nielsen K.L."/>
        </authorList>
    </citation>
    <scope>NUCLEOTIDE SEQUENCE</scope>
    <source>
        <strain evidence="11">IBT 17514</strain>
    </source>
</reference>